<dbReference type="InterPro" id="IPR001789">
    <property type="entry name" value="Sig_transdc_resp-reg_receiver"/>
</dbReference>
<dbReference type="SUPFAM" id="SSF52172">
    <property type="entry name" value="CheY-like"/>
    <property type="match status" value="1"/>
</dbReference>
<keyword evidence="3" id="KW-0614">Plasmid</keyword>
<accession>S3H7C2</accession>
<geneLocation type="plasmid" evidence="3">
    <name>pRg502b</name>
</geneLocation>
<comment type="caution">
    <text evidence="3">The sequence shown here is derived from an EMBL/GenBank/DDBJ whole genome shotgun (WGS) entry which is preliminary data.</text>
</comment>
<protein>
    <submittedName>
        <fullName evidence="3">Response regulator receiver protein</fullName>
    </submittedName>
</protein>
<sequence length="141" mass="15204">MKQESLDPEPADAILVVEPDIELYSHMAAQIRSAGLSAISARNAAEALGLLGQRADIALVFTAVNMPGLIDGVALAVRVHRERPDLAIVITSAVVNLRQSTLPRRCRFLRKPYGPEEAIKCFRFLLDLDPAISQGGSTVAD</sequence>
<dbReference type="SMART" id="SM00448">
    <property type="entry name" value="REC"/>
    <property type="match status" value="1"/>
</dbReference>
<dbReference type="InterPro" id="IPR011006">
    <property type="entry name" value="CheY-like_superfamily"/>
</dbReference>
<comment type="caution">
    <text evidence="1">Lacks conserved residue(s) required for the propagation of feature annotation.</text>
</comment>
<evidence type="ECO:0000256" key="1">
    <source>
        <dbReference type="PROSITE-ProRule" id="PRU00169"/>
    </source>
</evidence>
<evidence type="ECO:0000313" key="3">
    <source>
        <dbReference type="EMBL" id="EPE94807.1"/>
    </source>
</evidence>
<dbReference type="Pfam" id="PF00072">
    <property type="entry name" value="Response_reg"/>
    <property type="match status" value="1"/>
</dbReference>
<dbReference type="AlphaFoldDB" id="S3H7C2"/>
<dbReference type="Proteomes" id="UP000014411">
    <property type="component" value="Unassembled WGS sequence"/>
</dbReference>
<keyword evidence="4" id="KW-1185">Reference proteome</keyword>
<gene>
    <name evidence="3" type="ORF">RGCCGE502_29903</name>
</gene>
<dbReference type="Gene3D" id="3.40.50.2300">
    <property type="match status" value="1"/>
</dbReference>
<dbReference type="GO" id="GO:0000160">
    <property type="term" value="P:phosphorelay signal transduction system"/>
    <property type="evidence" value="ECO:0007669"/>
    <property type="project" value="InterPro"/>
</dbReference>
<dbReference type="HOGENOM" id="CLU_000445_69_8_5"/>
<evidence type="ECO:0000313" key="4">
    <source>
        <dbReference type="Proteomes" id="UP000014411"/>
    </source>
</evidence>
<proteinExistence type="predicted"/>
<feature type="domain" description="Response regulatory" evidence="2">
    <location>
        <begin position="13"/>
        <end position="126"/>
    </location>
</feature>
<evidence type="ECO:0000259" key="2">
    <source>
        <dbReference type="PROSITE" id="PS50110"/>
    </source>
</evidence>
<dbReference type="PROSITE" id="PS50110">
    <property type="entry name" value="RESPONSE_REGULATORY"/>
    <property type="match status" value="1"/>
</dbReference>
<dbReference type="EMBL" id="AEYE02000035">
    <property type="protein sequence ID" value="EPE94807.1"/>
    <property type="molecule type" value="Genomic_DNA"/>
</dbReference>
<organism evidence="3 4">
    <name type="scientific">Rhizobium grahamii CCGE 502</name>
    <dbReference type="NCBI Taxonomy" id="990285"/>
    <lineage>
        <taxon>Bacteria</taxon>
        <taxon>Pseudomonadati</taxon>
        <taxon>Pseudomonadota</taxon>
        <taxon>Alphaproteobacteria</taxon>
        <taxon>Hyphomicrobiales</taxon>
        <taxon>Rhizobiaceae</taxon>
        <taxon>Rhizobium/Agrobacterium group</taxon>
        <taxon>Rhizobium</taxon>
    </lineage>
</organism>
<reference evidence="3 4" key="1">
    <citation type="journal article" date="2012" name="J. Bacteriol.">
        <title>Genome sequence of Rhizobium grahamii CCGE502, a broad-host-range symbiont with low nodulation competitiveness in Phaseolus vulgaris.</title>
        <authorList>
            <person name="Althabegoiti M.J."/>
            <person name="Lozano L."/>
            <person name="Torres-Tejerizo G."/>
            <person name="Ormeno-Orrillo E."/>
            <person name="Rogel M.A."/>
            <person name="Gonzalez V."/>
            <person name="Martinez-Romero E."/>
        </authorList>
    </citation>
    <scope>NUCLEOTIDE SEQUENCE [LARGE SCALE GENOMIC DNA]</scope>
    <source>
        <strain evidence="3 4">CCGE 502</strain>
        <plasmid evidence="3">pRg502b</plasmid>
    </source>
</reference>
<name>S3H7C2_9HYPH</name>
<dbReference type="RefSeq" id="WP_016557901.1">
    <property type="nucleotide sequence ID" value="NZ_AEYE02000035.1"/>
</dbReference>